<accession>A0ABN8RKP0</accession>
<dbReference type="Gene3D" id="3.40.50.1580">
    <property type="entry name" value="Nucleoside phosphorylase domain"/>
    <property type="match status" value="1"/>
</dbReference>
<dbReference type="EMBL" id="CALNXI010001866">
    <property type="protein sequence ID" value="CAH3178614.1"/>
    <property type="molecule type" value="Genomic_DNA"/>
</dbReference>
<gene>
    <name evidence="1" type="ORF">PEVE_00011871</name>
</gene>
<dbReference type="InterPro" id="IPR035994">
    <property type="entry name" value="Nucleoside_phosphorylase_sf"/>
</dbReference>
<sequence>MAASLTAHILSNPIAFKDWPHYQSTGLYAAAQELDIPWTIIKGVSNYADGGLFEPNPWKKFASLMAASLTAHILSNPIAFKDWPHYQSTDETRSSVVHSSAVEDAYTV</sequence>
<evidence type="ECO:0000313" key="1">
    <source>
        <dbReference type="EMBL" id="CAH3178614.1"/>
    </source>
</evidence>
<dbReference type="Proteomes" id="UP001159427">
    <property type="component" value="Unassembled WGS sequence"/>
</dbReference>
<proteinExistence type="predicted"/>
<protein>
    <submittedName>
        <fullName evidence="1">Uncharacterized protein</fullName>
    </submittedName>
</protein>
<organism evidence="1 2">
    <name type="scientific">Porites evermanni</name>
    <dbReference type="NCBI Taxonomy" id="104178"/>
    <lineage>
        <taxon>Eukaryota</taxon>
        <taxon>Metazoa</taxon>
        <taxon>Cnidaria</taxon>
        <taxon>Anthozoa</taxon>
        <taxon>Hexacorallia</taxon>
        <taxon>Scleractinia</taxon>
        <taxon>Fungiina</taxon>
        <taxon>Poritidae</taxon>
        <taxon>Porites</taxon>
    </lineage>
</organism>
<keyword evidence="2" id="KW-1185">Reference proteome</keyword>
<dbReference type="SUPFAM" id="SSF53167">
    <property type="entry name" value="Purine and uridine phosphorylases"/>
    <property type="match status" value="1"/>
</dbReference>
<evidence type="ECO:0000313" key="2">
    <source>
        <dbReference type="Proteomes" id="UP001159427"/>
    </source>
</evidence>
<name>A0ABN8RKP0_9CNID</name>
<reference evidence="1 2" key="1">
    <citation type="submission" date="2022-05" db="EMBL/GenBank/DDBJ databases">
        <authorList>
            <consortium name="Genoscope - CEA"/>
            <person name="William W."/>
        </authorList>
    </citation>
    <scope>NUCLEOTIDE SEQUENCE [LARGE SCALE GENOMIC DNA]</scope>
</reference>
<comment type="caution">
    <text evidence="1">The sequence shown here is derived from an EMBL/GenBank/DDBJ whole genome shotgun (WGS) entry which is preliminary data.</text>
</comment>